<dbReference type="EMBL" id="BEYU01000030">
    <property type="protein sequence ID" value="GBG27420.1"/>
    <property type="molecule type" value="Genomic_DNA"/>
</dbReference>
<evidence type="ECO:0000256" key="1">
    <source>
        <dbReference type="SAM" id="Phobius"/>
    </source>
</evidence>
<proteinExistence type="predicted"/>
<reference evidence="2 3" key="1">
    <citation type="submission" date="2017-12" db="EMBL/GenBank/DDBJ databases">
        <title>Sequencing, de novo assembly and annotation of complete genome of a new Thraustochytrid species, strain FCC1311.</title>
        <authorList>
            <person name="Sedici K."/>
            <person name="Godart F."/>
            <person name="Aiese Cigliano R."/>
            <person name="Sanseverino W."/>
            <person name="Barakat M."/>
            <person name="Ortet P."/>
            <person name="Marechal E."/>
            <person name="Cagnac O."/>
            <person name="Amato A."/>
        </authorList>
    </citation>
    <scope>NUCLEOTIDE SEQUENCE [LARGE SCALE GENOMIC DNA]</scope>
</reference>
<dbReference type="InParanoid" id="A0A2R5G8U0"/>
<gene>
    <name evidence="2" type="ORF">FCC1311_036412</name>
</gene>
<keyword evidence="1" id="KW-1133">Transmembrane helix</keyword>
<keyword evidence="1" id="KW-0812">Transmembrane</keyword>
<keyword evidence="3" id="KW-1185">Reference proteome</keyword>
<evidence type="ECO:0000313" key="3">
    <source>
        <dbReference type="Proteomes" id="UP000241890"/>
    </source>
</evidence>
<dbReference type="AlphaFoldDB" id="A0A2R5G8U0"/>
<name>A0A2R5G8U0_9STRA</name>
<comment type="caution">
    <text evidence="2">The sequence shown here is derived from an EMBL/GenBank/DDBJ whole genome shotgun (WGS) entry which is preliminary data.</text>
</comment>
<feature type="transmembrane region" description="Helical" evidence="1">
    <location>
        <begin position="113"/>
        <end position="137"/>
    </location>
</feature>
<evidence type="ECO:0000313" key="2">
    <source>
        <dbReference type="EMBL" id="GBG27420.1"/>
    </source>
</evidence>
<organism evidence="2 3">
    <name type="scientific">Hondaea fermentalgiana</name>
    <dbReference type="NCBI Taxonomy" id="2315210"/>
    <lineage>
        <taxon>Eukaryota</taxon>
        <taxon>Sar</taxon>
        <taxon>Stramenopiles</taxon>
        <taxon>Bigyra</taxon>
        <taxon>Labyrinthulomycetes</taxon>
        <taxon>Thraustochytrida</taxon>
        <taxon>Thraustochytriidae</taxon>
        <taxon>Hondaea</taxon>
    </lineage>
</organism>
<sequence>MCGVFAWVLAVIAVATPQWLAVSWFVYDTEGFLLGSADLSTSPILLTAMEGTVLGVGAADYRIKFSSVSDDACRSDLQIVGNAVDNMTAYDYFGVHGFCDEVNGTFRVPGEQIAMLTVGAMTVVSLALAIAFAFLYIANASRLMRGLGFATFLLSAALEITHFALALSGNYYNAIRDGRAGFLVPSGDPASGANEYVLVVTEPSDPVYLGLGFWAAIFAAVFALIAASSMAVPHRTLPALEEAALPNTDTKMADDLESSSPQAITHV</sequence>
<keyword evidence="1" id="KW-0472">Membrane</keyword>
<accession>A0A2R5G8U0</accession>
<feature type="transmembrane region" description="Helical" evidence="1">
    <location>
        <begin position="149"/>
        <end position="172"/>
    </location>
</feature>
<protein>
    <submittedName>
        <fullName evidence="2">Uncharacterized protein</fullName>
    </submittedName>
</protein>
<feature type="transmembrane region" description="Helical" evidence="1">
    <location>
        <begin position="207"/>
        <end position="227"/>
    </location>
</feature>
<dbReference type="Proteomes" id="UP000241890">
    <property type="component" value="Unassembled WGS sequence"/>
</dbReference>